<accession>A0AAN7RGI1</accession>
<dbReference type="PANTHER" id="PTHR32099">
    <property type="entry name" value="CYSTEINE-RICH REPEAT SECRETORY PROTEIN"/>
    <property type="match status" value="1"/>
</dbReference>
<dbReference type="Proteomes" id="UP001346149">
    <property type="component" value="Unassembled WGS sequence"/>
</dbReference>
<evidence type="ECO:0000256" key="1">
    <source>
        <dbReference type="ARBA" id="ARBA00022729"/>
    </source>
</evidence>
<reference evidence="4 5" key="1">
    <citation type="journal article" date="2023" name="Hortic Res">
        <title>Pangenome of water caltrop reveals structural variations and asymmetric subgenome divergence after allopolyploidization.</title>
        <authorList>
            <person name="Zhang X."/>
            <person name="Chen Y."/>
            <person name="Wang L."/>
            <person name="Yuan Y."/>
            <person name="Fang M."/>
            <person name="Shi L."/>
            <person name="Lu R."/>
            <person name="Comes H.P."/>
            <person name="Ma Y."/>
            <person name="Chen Y."/>
            <person name="Huang G."/>
            <person name="Zhou Y."/>
            <person name="Zheng Z."/>
            <person name="Qiu Y."/>
        </authorList>
    </citation>
    <scope>NUCLEOTIDE SEQUENCE [LARGE SCALE GENOMIC DNA]</scope>
    <source>
        <strain evidence="4">F231</strain>
    </source>
</reference>
<dbReference type="FunFam" id="3.30.430.20:FF:000003">
    <property type="entry name" value="Cysteine-rich RLK (RECEPTOR-like protein kinase) 10"/>
    <property type="match status" value="1"/>
</dbReference>
<dbReference type="InterPro" id="IPR002902">
    <property type="entry name" value="GNK2"/>
</dbReference>
<organism evidence="4 5">
    <name type="scientific">Trapa natans</name>
    <name type="common">Water chestnut</name>
    <dbReference type="NCBI Taxonomy" id="22666"/>
    <lineage>
        <taxon>Eukaryota</taxon>
        <taxon>Viridiplantae</taxon>
        <taxon>Streptophyta</taxon>
        <taxon>Embryophyta</taxon>
        <taxon>Tracheophyta</taxon>
        <taxon>Spermatophyta</taxon>
        <taxon>Magnoliopsida</taxon>
        <taxon>eudicotyledons</taxon>
        <taxon>Gunneridae</taxon>
        <taxon>Pentapetalae</taxon>
        <taxon>rosids</taxon>
        <taxon>malvids</taxon>
        <taxon>Myrtales</taxon>
        <taxon>Lythraceae</taxon>
        <taxon>Trapa</taxon>
    </lineage>
</organism>
<dbReference type="PANTHER" id="PTHR32099:SF51">
    <property type="entry name" value="CYSTEINE-RICH RECEPTOR-LIKE PROTEIN KINASE 25 ISOFORM X1"/>
    <property type="match status" value="1"/>
</dbReference>
<feature type="domain" description="Gnk2-homologous" evidence="3">
    <location>
        <begin position="68"/>
        <end position="171"/>
    </location>
</feature>
<dbReference type="InterPro" id="IPR038408">
    <property type="entry name" value="GNK2_sf"/>
</dbReference>
<sequence>METALTFRSHCGGQGGAFYVNIIIRTRRATPILTLWNNLKSFQFEMPPRVLLFLLLILGPSLLVAGDPIRHFRCGSTGNFTANSTYEGNLRSILGSFSSSNSSTNGFLYLSSGQSPDKVKGIGLCRGDQTPSDCQACIAKASVEIIQQCPAQKEALVYYEFCSLRYSNQSIYGVLAGGYYYYYWNTKNAPSINQYNQILRDLMYKLKDQAAAGNSTLKFATGSEAGPYFS</sequence>
<evidence type="ECO:0000313" key="5">
    <source>
        <dbReference type="Proteomes" id="UP001346149"/>
    </source>
</evidence>
<keyword evidence="5" id="KW-1185">Reference proteome</keyword>
<comment type="caution">
    <text evidence="4">The sequence shown here is derived from an EMBL/GenBank/DDBJ whole genome shotgun (WGS) entry which is preliminary data.</text>
</comment>
<keyword evidence="1" id="KW-0732">Signal</keyword>
<name>A0AAN7RGI1_TRANT</name>
<proteinExistence type="predicted"/>
<dbReference type="Pfam" id="PF01657">
    <property type="entry name" value="Stress-antifung"/>
    <property type="match status" value="1"/>
</dbReference>
<gene>
    <name evidence="4" type="ORF">SAY86_029802</name>
</gene>
<evidence type="ECO:0000313" key="4">
    <source>
        <dbReference type="EMBL" id="KAK4797476.1"/>
    </source>
</evidence>
<evidence type="ECO:0000259" key="3">
    <source>
        <dbReference type="PROSITE" id="PS51473"/>
    </source>
</evidence>
<evidence type="ECO:0000256" key="2">
    <source>
        <dbReference type="ARBA" id="ARBA00022737"/>
    </source>
</evidence>
<dbReference type="PROSITE" id="PS51473">
    <property type="entry name" value="GNK2"/>
    <property type="match status" value="1"/>
</dbReference>
<dbReference type="AlphaFoldDB" id="A0AAN7RGI1"/>
<keyword evidence="2" id="KW-0677">Repeat</keyword>
<dbReference type="CDD" id="cd23509">
    <property type="entry name" value="Gnk2-like"/>
    <property type="match status" value="1"/>
</dbReference>
<dbReference type="EMBL" id="JAXQNO010000005">
    <property type="protein sequence ID" value="KAK4797476.1"/>
    <property type="molecule type" value="Genomic_DNA"/>
</dbReference>
<protein>
    <recommendedName>
        <fullName evidence="3">Gnk2-homologous domain-containing protein</fullName>
    </recommendedName>
</protein>
<dbReference type="Gene3D" id="3.30.430.20">
    <property type="entry name" value="Gnk2 domain, C-X8-C-X2-C motif"/>
    <property type="match status" value="1"/>
</dbReference>